<dbReference type="GeneID" id="59259572"/>
<dbReference type="Pfam" id="PF01425">
    <property type="entry name" value="Amidase"/>
    <property type="match status" value="1"/>
</dbReference>
<evidence type="ECO:0000313" key="5">
    <source>
        <dbReference type="EMBL" id="KAF5872144.1"/>
    </source>
</evidence>
<keyword evidence="2" id="KW-0378">Hydrolase</keyword>
<dbReference type="PANTHER" id="PTHR46072">
    <property type="entry name" value="AMIDASE-RELATED-RELATED"/>
    <property type="match status" value="1"/>
</dbReference>
<name>A0A8H6EH59_9HELO</name>
<evidence type="ECO:0000259" key="4">
    <source>
        <dbReference type="Pfam" id="PF05368"/>
    </source>
</evidence>
<keyword evidence="6" id="KW-1185">Reference proteome</keyword>
<dbReference type="EMBL" id="JABFCT010000010">
    <property type="protein sequence ID" value="KAF5872144.1"/>
    <property type="molecule type" value="Genomic_DNA"/>
</dbReference>
<sequence length="887" mass="97763">MTDSLKNWKAIAHSKRDALLLLIPKEWRIPLPLLPPEILPDVTDHIRQYLSSTELEITETDAVDIVKKTSSGDWTCRAVTEAFCHRAALAHQMINCLHEIMFESALHRASELDAYFAEHKEPMGPLHGLPVSLKDSIHVKGIDTSLGYIGWLGKRQLEKESQVVTDLRFLGAVIYVKTSVPQGSMSAETRNNIIGYTPNPRNRQLTVGGSSGGEGGLLALRGSSVGLGTDIGASTRVPAGWNGCYGLRPSTGRLPYEGIASTIDGIMLPFVVGPMATQVSGLELMMRSLLQTEPWRRDPMVIELPWREDKFMEMHQGINGKDKMAFGIMIGDGYVNPQPPVERAMRMVTDAIKALGHKVIEWEPPSHSAGNDPYFKICFADGGKGHHSALAISGEPPTESILGTGPFPEGNASHIIEANIAVRNYRKKYLDYWNSTSEITGTGRPVDAFIMPLAPFPPPQPGQARYLGYTTIINALDYTSCVIPVTEVRKDTDRYPVEYAGMNEVDQAIHDDYNPELSHGAPVAVQIVGGRLQEEKVLAFATGITLYQTTSILLFKIRSFTSASSSNTTSNTMAPTILIVGATGNTGRSVVETLSDSINNNNNTLLGYRIIAITRDSNSITAQKLGKLPNVTIEEKTWVDISPEWLKERNVVKAFIASHNEPSQFADESTFHLALLNAGVEYVVRISTTAANVRPNCPVYYPRQHWAVEALLSSPEFEKLQWTSLQPNVFHSFVLGPALEFIKQYRKDGKQNTLLLMPDANAPLGCIHPDEVGRFAAVLLAQEDHSIHNKKKYELNGPVDINGKQIVKLVEKYIATEVKDVKFRDMTFIDTWADSIKANKGLILSIKGAPNTGWEGKCSTATTDKEFLELSPPKITPAMWLKSALEE</sequence>
<dbReference type="OrthoDB" id="6428749at2759"/>
<dbReference type="Gene3D" id="3.40.50.720">
    <property type="entry name" value="NAD(P)-binding Rossmann-like Domain"/>
    <property type="match status" value="1"/>
</dbReference>
<evidence type="ECO:0000256" key="1">
    <source>
        <dbReference type="ARBA" id="ARBA00009199"/>
    </source>
</evidence>
<accession>A0A8H6EH59</accession>
<dbReference type="InterPro" id="IPR008030">
    <property type="entry name" value="NmrA-like"/>
</dbReference>
<gene>
    <name evidence="5" type="ORF">Bfra_005498</name>
</gene>
<feature type="domain" description="NmrA-like" evidence="4">
    <location>
        <begin position="575"/>
        <end position="820"/>
    </location>
</feature>
<evidence type="ECO:0000259" key="3">
    <source>
        <dbReference type="Pfam" id="PF01425"/>
    </source>
</evidence>
<dbReference type="InterPro" id="IPR023631">
    <property type="entry name" value="Amidase_dom"/>
</dbReference>
<dbReference type="Gene3D" id="3.90.25.10">
    <property type="entry name" value="UDP-galactose 4-epimerase, domain 1"/>
    <property type="match status" value="1"/>
</dbReference>
<dbReference type="Pfam" id="PF05368">
    <property type="entry name" value="NmrA"/>
    <property type="match status" value="1"/>
</dbReference>
<dbReference type="RefSeq" id="XP_037191090.1">
    <property type="nucleotide sequence ID" value="XM_037335880.1"/>
</dbReference>
<dbReference type="Proteomes" id="UP000531561">
    <property type="component" value="Unassembled WGS sequence"/>
</dbReference>
<dbReference type="AlphaFoldDB" id="A0A8H6EH59"/>
<feature type="domain" description="Amidase" evidence="3">
    <location>
        <begin position="79"/>
        <end position="538"/>
    </location>
</feature>
<dbReference type="SUPFAM" id="SSF75304">
    <property type="entry name" value="Amidase signature (AS) enzymes"/>
    <property type="match status" value="1"/>
</dbReference>
<dbReference type="InterPro" id="IPR036928">
    <property type="entry name" value="AS_sf"/>
</dbReference>
<dbReference type="InterPro" id="IPR036291">
    <property type="entry name" value="NAD(P)-bd_dom_sf"/>
</dbReference>
<dbReference type="SUPFAM" id="SSF51735">
    <property type="entry name" value="NAD(P)-binding Rossmann-fold domains"/>
    <property type="match status" value="1"/>
</dbReference>
<organism evidence="5 6">
    <name type="scientific">Botrytis fragariae</name>
    <dbReference type="NCBI Taxonomy" id="1964551"/>
    <lineage>
        <taxon>Eukaryota</taxon>
        <taxon>Fungi</taxon>
        <taxon>Dikarya</taxon>
        <taxon>Ascomycota</taxon>
        <taxon>Pezizomycotina</taxon>
        <taxon>Leotiomycetes</taxon>
        <taxon>Helotiales</taxon>
        <taxon>Sclerotiniaceae</taxon>
        <taxon>Botrytis</taxon>
    </lineage>
</organism>
<proteinExistence type="inferred from homology"/>
<evidence type="ECO:0000256" key="2">
    <source>
        <dbReference type="ARBA" id="ARBA00022801"/>
    </source>
</evidence>
<dbReference type="GO" id="GO:0016787">
    <property type="term" value="F:hydrolase activity"/>
    <property type="evidence" value="ECO:0007669"/>
    <property type="project" value="UniProtKB-KW"/>
</dbReference>
<comment type="caution">
    <text evidence="5">The sequence shown here is derived from an EMBL/GenBank/DDBJ whole genome shotgun (WGS) entry which is preliminary data.</text>
</comment>
<comment type="similarity">
    <text evidence="1">Belongs to the amidase family.</text>
</comment>
<dbReference type="PANTHER" id="PTHR46072:SF7">
    <property type="entry name" value="AMIDASE"/>
    <property type="match status" value="1"/>
</dbReference>
<protein>
    <submittedName>
        <fullName evidence="5">Putative general amidase protein</fullName>
    </submittedName>
</protein>
<reference evidence="5 6" key="1">
    <citation type="journal article" date="2020" name="Phytopathology">
        <title>A high-quality genome resource of Botrytis fragariae, a new and rapidly spreading fungal pathogen causing strawberry gray mold in the U.S.A.</title>
        <authorList>
            <person name="Wu Y."/>
            <person name="Saski C.A."/>
            <person name="Schnabel G."/>
            <person name="Xiao S."/>
            <person name="Hu M."/>
        </authorList>
    </citation>
    <scope>NUCLEOTIDE SEQUENCE [LARGE SCALE GENOMIC DNA]</scope>
    <source>
        <strain evidence="5 6">BVB16</strain>
    </source>
</reference>
<dbReference type="Gene3D" id="3.90.1300.10">
    <property type="entry name" value="Amidase signature (AS) domain"/>
    <property type="match status" value="1"/>
</dbReference>
<evidence type="ECO:0000313" key="6">
    <source>
        <dbReference type="Proteomes" id="UP000531561"/>
    </source>
</evidence>